<feature type="chain" id="PRO_5037758688" evidence="1">
    <location>
        <begin position="28"/>
        <end position="324"/>
    </location>
</feature>
<dbReference type="PIRSF" id="PIRSF028415">
    <property type="entry name" value="UCP028415"/>
    <property type="match status" value="1"/>
</dbReference>
<feature type="domain" description="DUF2272" evidence="2">
    <location>
        <begin position="88"/>
        <end position="321"/>
    </location>
</feature>
<dbReference type="EMBL" id="JACORT010000001">
    <property type="protein sequence ID" value="MBC5781520.1"/>
    <property type="molecule type" value="Genomic_DNA"/>
</dbReference>
<keyword evidence="4" id="KW-1185">Reference proteome</keyword>
<evidence type="ECO:0000259" key="2">
    <source>
        <dbReference type="Pfam" id="PF10030"/>
    </source>
</evidence>
<reference evidence="3" key="1">
    <citation type="submission" date="2020-08" db="EMBL/GenBank/DDBJ databases">
        <title>Ramlibacter sp. USB13 16S ribosomal RNA gene genome sequencing and assembly.</title>
        <authorList>
            <person name="Kang M."/>
        </authorList>
    </citation>
    <scope>NUCLEOTIDE SEQUENCE</scope>
    <source>
        <strain evidence="3">USB13</strain>
    </source>
</reference>
<protein>
    <submittedName>
        <fullName evidence="3">DUF2272 domain-containing protein</fullName>
    </submittedName>
</protein>
<comment type="caution">
    <text evidence="3">The sequence shown here is derived from an EMBL/GenBank/DDBJ whole genome shotgun (WGS) entry which is preliminary data.</text>
</comment>
<dbReference type="AlphaFoldDB" id="A0A923ML47"/>
<name>A0A923ML47_9BURK</name>
<dbReference type="Pfam" id="PF10030">
    <property type="entry name" value="DUF2272"/>
    <property type="match status" value="1"/>
</dbReference>
<keyword evidence="1" id="KW-0732">Signal</keyword>
<sequence length="324" mass="34126">MKRSLFATLAAALLCACAALPPGTAAARDAACSATAKRAPGDPRIHLAIAEALRQHELFGGQTIERNGGMFRVGQHEAEWGRAPGDPTGVWQRVAAFWQALDASEPPRVLTSQGWVERTEAAGGAATIGSRADLAVREALLRAAIIDTPWSAAFLSYVMKTAGFGAEEFVFSDSHVDYVQASFQASAAEAAGSEVRYAYRACDVATTPPRAGDMLCATRASTAGVASYRALAAALSTRMGSEPFPMHCELVVRADAGGDAKLETIGGNVVQSVTLSRMTLNADKVLGAAYFAGAAPAADCVRSGQECREHLGRRPWAVLMQLRR</sequence>
<proteinExistence type="predicted"/>
<dbReference type="InterPro" id="IPR014545">
    <property type="entry name" value="UCP028415"/>
</dbReference>
<evidence type="ECO:0000256" key="1">
    <source>
        <dbReference type="SAM" id="SignalP"/>
    </source>
</evidence>
<evidence type="ECO:0000313" key="3">
    <source>
        <dbReference type="EMBL" id="MBC5781520.1"/>
    </source>
</evidence>
<feature type="signal peptide" evidence="1">
    <location>
        <begin position="1"/>
        <end position="27"/>
    </location>
</feature>
<organism evidence="3 4">
    <name type="scientific">Ramlibacter cellulosilyticus</name>
    <dbReference type="NCBI Taxonomy" id="2764187"/>
    <lineage>
        <taxon>Bacteria</taxon>
        <taxon>Pseudomonadati</taxon>
        <taxon>Pseudomonadota</taxon>
        <taxon>Betaproteobacteria</taxon>
        <taxon>Burkholderiales</taxon>
        <taxon>Comamonadaceae</taxon>
        <taxon>Ramlibacter</taxon>
    </lineage>
</organism>
<dbReference type="RefSeq" id="WP_187074275.1">
    <property type="nucleotide sequence ID" value="NZ_JACORT010000001.1"/>
</dbReference>
<dbReference type="InterPro" id="IPR019262">
    <property type="entry name" value="DUF2272"/>
</dbReference>
<accession>A0A923ML47</accession>
<dbReference type="PROSITE" id="PS51257">
    <property type="entry name" value="PROKAR_LIPOPROTEIN"/>
    <property type="match status" value="1"/>
</dbReference>
<dbReference type="Proteomes" id="UP000608513">
    <property type="component" value="Unassembled WGS sequence"/>
</dbReference>
<gene>
    <name evidence="3" type="ORF">H8N03_01105</name>
</gene>
<evidence type="ECO:0000313" key="4">
    <source>
        <dbReference type="Proteomes" id="UP000608513"/>
    </source>
</evidence>